<protein>
    <submittedName>
        <fullName evidence="1">Uncharacterized protein</fullName>
    </submittedName>
</protein>
<proteinExistence type="predicted"/>
<name>A0ABD1T309_9LAMI</name>
<evidence type="ECO:0000313" key="1">
    <source>
        <dbReference type="EMBL" id="KAL2507085.1"/>
    </source>
</evidence>
<dbReference type="EMBL" id="JBFOLJ010000009">
    <property type="protein sequence ID" value="KAL2507085.1"/>
    <property type="molecule type" value="Genomic_DNA"/>
</dbReference>
<sequence>MGKTTKWFQSLLGSKKSTSVSSSSPAPGKKKKEYHLTSSYVEALDANKHAIAVAAATVAVAEVALAAAKAAAEMVRLTSGKALHVLRWSAEGTQTGCPVYGSGWKHSVERLRRQKHLCVAVGKGVSTSAYRCLLGTADPSSAWRWRRITRRKRRIGARTR</sequence>
<gene>
    <name evidence="1" type="ORF">Fot_30732</name>
</gene>
<organism evidence="1 2">
    <name type="scientific">Forsythia ovata</name>
    <dbReference type="NCBI Taxonomy" id="205694"/>
    <lineage>
        <taxon>Eukaryota</taxon>
        <taxon>Viridiplantae</taxon>
        <taxon>Streptophyta</taxon>
        <taxon>Embryophyta</taxon>
        <taxon>Tracheophyta</taxon>
        <taxon>Spermatophyta</taxon>
        <taxon>Magnoliopsida</taxon>
        <taxon>eudicotyledons</taxon>
        <taxon>Gunneridae</taxon>
        <taxon>Pentapetalae</taxon>
        <taxon>asterids</taxon>
        <taxon>lamiids</taxon>
        <taxon>Lamiales</taxon>
        <taxon>Oleaceae</taxon>
        <taxon>Forsythieae</taxon>
        <taxon>Forsythia</taxon>
    </lineage>
</organism>
<dbReference type="Proteomes" id="UP001604277">
    <property type="component" value="Unassembled WGS sequence"/>
</dbReference>
<keyword evidence="2" id="KW-1185">Reference proteome</keyword>
<reference evidence="2" key="1">
    <citation type="submission" date="2024-07" db="EMBL/GenBank/DDBJ databases">
        <title>Two chromosome-level genome assemblies of Korean endemic species Abeliophyllum distichum and Forsythia ovata (Oleaceae).</title>
        <authorList>
            <person name="Jang H."/>
        </authorList>
    </citation>
    <scope>NUCLEOTIDE SEQUENCE [LARGE SCALE GENOMIC DNA]</scope>
</reference>
<accession>A0ABD1T309</accession>
<dbReference type="AlphaFoldDB" id="A0ABD1T309"/>
<comment type="caution">
    <text evidence="1">The sequence shown here is derived from an EMBL/GenBank/DDBJ whole genome shotgun (WGS) entry which is preliminary data.</text>
</comment>
<evidence type="ECO:0000313" key="2">
    <source>
        <dbReference type="Proteomes" id="UP001604277"/>
    </source>
</evidence>